<keyword evidence="3" id="KW-1185">Reference proteome</keyword>
<evidence type="ECO:0000313" key="3">
    <source>
        <dbReference type="Proteomes" id="UP000199077"/>
    </source>
</evidence>
<protein>
    <submittedName>
        <fullName evidence="2">Uncharacterized protein</fullName>
    </submittedName>
</protein>
<dbReference type="Proteomes" id="UP000199077">
    <property type="component" value="Chromosome I"/>
</dbReference>
<reference evidence="3" key="1">
    <citation type="submission" date="2016-10" db="EMBL/GenBank/DDBJ databases">
        <authorList>
            <person name="Varghese N."/>
            <person name="Submissions S."/>
        </authorList>
    </citation>
    <scope>NUCLEOTIDE SEQUENCE [LARGE SCALE GENOMIC DNA]</scope>
    <source>
        <strain evidence="3">DSM 22329</strain>
    </source>
</reference>
<dbReference type="EMBL" id="LT629711">
    <property type="protein sequence ID" value="SDP56358.1"/>
    <property type="molecule type" value="Genomic_DNA"/>
</dbReference>
<name>A0A1H0TRV0_9MICO</name>
<organism evidence="2 3">
    <name type="scientific">Pedococcus dokdonensis</name>
    <dbReference type="NCBI Taxonomy" id="443156"/>
    <lineage>
        <taxon>Bacteria</taxon>
        <taxon>Bacillati</taxon>
        <taxon>Actinomycetota</taxon>
        <taxon>Actinomycetes</taxon>
        <taxon>Micrococcales</taxon>
        <taxon>Intrasporangiaceae</taxon>
        <taxon>Pedococcus</taxon>
    </lineage>
</organism>
<keyword evidence="1" id="KW-0732">Signal</keyword>
<evidence type="ECO:0000313" key="2">
    <source>
        <dbReference type="EMBL" id="SDP56358.1"/>
    </source>
</evidence>
<feature type="chain" id="PRO_5009251880" evidence="1">
    <location>
        <begin position="30"/>
        <end position="135"/>
    </location>
</feature>
<dbReference type="AlphaFoldDB" id="A0A1H0TRV0"/>
<evidence type="ECO:0000256" key="1">
    <source>
        <dbReference type="SAM" id="SignalP"/>
    </source>
</evidence>
<dbReference type="STRING" id="443156.SAMN04489867_2937"/>
<accession>A0A1H0TRV0</accession>
<proteinExistence type="predicted"/>
<dbReference type="RefSeq" id="WP_091786988.1">
    <property type="nucleotide sequence ID" value="NZ_LT629711.1"/>
</dbReference>
<gene>
    <name evidence="2" type="ORF">SAMN04489867_2937</name>
</gene>
<sequence>MTPGTTTRRLAMAAVLAVLVALVPGAAFAKFSRTAGSTMSVGTATLGMPSTATLSKSCPFLIFAGSLKVTFPDVPLAESYLVTLDPPSGTVTSKTVTSGGAGATFSLSRSGTYDVTVVARVSSWTGPALSRSFTC</sequence>
<feature type="signal peptide" evidence="1">
    <location>
        <begin position="1"/>
        <end position="29"/>
    </location>
</feature>